<organism evidence="2 3">
    <name type="scientific">Blautia difficilis</name>
    <dbReference type="NCBI Taxonomy" id="2763027"/>
    <lineage>
        <taxon>Bacteria</taxon>
        <taxon>Bacillati</taxon>
        <taxon>Bacillota</taxon>
        <taxon>Clostridia</taxon>
        <taxon>Lachnospirales</taxon>
        <taxon>Lachnospiraceae</taxon>
        <taxon>Blautia</taxon>
    </lineage>
</organism>
<evidence type="ECO:0008006" key="4">
    <source>
        <dbReference type="Google" id="ProtNLM"/>
    </source>
</evidence>
<feature type="transmembrane region" description="Helical" evidence="1">
    <location>
        <begin position="6"/>
        <end position="22"/>
    </location>
</feature>
<feature type="transmembrane region" description="Helical" evidence="1">
    <location>
        <begin position="450"/>
        <end position="467"/>
    </location>
</feature>
<accession>A0ABR7IJS5</accession>
<proteinExistence type="predicted"/>
<dbReference type="RefSeq" id="WP_186995207.1">
    <property type="nucleotide sequence ID" value="NZ_JACOQG010000019.1"/>
</dbReference>
<dbReference type="EMBL" id="JACOQG010000019">
    <property type="protein sequence ID" value="MBC5780277.1"/>
    <property type="molecule type" value="Genomic_DNA"/>
</dbReference>
<feature type="transmembrane region" description="Helical" evidence="1">
    <location>
        <begin position="200"/>
        <end position="217"/>
    </location>
</feature>
<keyword evidence="3" id="KW-1185">Reference proteome</keyword>
<sequence length="662" mass="75753">MLGIIYLILAMLLGYEASAFLIEKEEQKISVNRIWLKLPAAFGTGILLLTWSVYIVAWFFSVVGGVQNPLLYGNVIVLVSGTVILAVILMIKKKKNHPFLEGKLWEDKSRFRKELILYGLLLVFITYMMFYVFYIRDGVLYSGLTVYGDYAPHTAMMRSFSLGNNFPTQYPHYGGADVKYHFMFQFLAGNLEYLGLRLDFAYNIVSIGSLLGFLMLLSQLAVRITGRFCCGAVTVILFFFRSGAAFFRYVWEHLQTGDLLAALLENTSFIGYTVNENWGLWNFNVYLNQRHLAFGLLIVTLVIYVFLDWLEAGTSHKEKGFSWFIQRILSLQAWKSRNLEKALIMGLLLGLSAFWNGAAVIGGLLILLGFAIFSDGKVDYAVTAGTAVFFSFLQTKIFIRGSAMDTRLYLGFLAEEKNFWGVVKYLFWMGGIFFLGLILLVFFMKRREKAMLTGFLFPVIFAFVLLMTPDINVNHKYIVIAYGFLSVFWAWAICSLWGKKLWKKLLAVLLAVCLTATGIYDFVIILRGNGTGHRVTVNMNSDLTRWLADHLGKQDLLLTPEYSMNEVTMSGVMLYCGWPYYAWSAGYDTNYRADRAVEIYTATDESVLRSVVKEEKITYILFEEGSEFEQKECQEALISQTFEKVYETEDRRIRIYKTIDDE</sequence>
<evidence type="ECO:0000256" key="1">
    <source>
        <dbReference type="SAM" id="Phobius"/>
    </source>
</evidence>
<evidence type="ECO:0000313" key="3">
    <source>
        <dbReference type="Proteomes" id="UP000649826"/>
    </source>
</evidence>
<protein>
    <recommendedName>
        <fullName evidence="4">Chlor_Arch_YYY domain-containing protein</fullName>
    </recommendedName>
</protein>
<name>A0ABR7IJS5_9FIRM</name>
<keyword evidence="1" id="KW-1133">Transmembrane helix</keyword>
<feature type="transmembrane region" description="Helical" evidence="1">
    <location>
        <begin position="71"/>
        <end position="91"/>
    </location>
</feature>
<feature type="transmembrane region" description="Helical" evidence="1">
    <location>
        <begin position="479"/>
        <end position="498"/>
    </location>
</feature>
<feature type="transmembrane region" description="Helical" evidence="1">
    <location>
        <begin position="115"/>
        <end position="134"/>
    </location>
</feature>
<feature type="transmembrane region" description="Helical" evidence="1">
    <location>
        <begin position="425"/>
        <end position="443"/>
    </location>
</feature>
<reference evidence="2 3" key="1">
    <citation type="submission" date="2020-08" db="EMBL/GenBank/DDBJ databases">
        <title>Genome public.</title>
        <authorList>
            <person name="Liu C."/>
            <person name="Sun Q."/>
        </authorList>
    </citation>
    <scope>NUCLEOTIDE SEQUENCE [LARGE SCALE GENOMIC DNA]</scope>
    <source>
        <strain evidence="2 3">M29</strain>
    </source>
</reference>
<feature type="transmembrane region" description="Helical" evidence="1">
    <location>
        <begin position="505"/>
        <end position="526"/>
    </location>
</feature>
<gene>
    <name evidence="2" type="ORF">H8Z82_11570</name>
</gene>
<keyword evidence="1" id="KW-0812">Transmembrane</keyword>
<feature type="transmembrane region" description="Helical" evidence="1">
    <location>
        <begin position="342"/>
        <end position="373"/>
    </location>
</feature>
<feature type="transmembrane region" description="Helical" evidence="1">
    <location>
        <begin position="229"/>
        <end position="251"/>
    </location>
</feature>
<dbReference type="Proteomes" id="UP000649826">
    <property type="component" value="Unassembled WGS sequence"/>
</dbReference>
<feature type="transmembrane region" description="Helical" evidence="1">
    <location>
        <begin position="291"/>
        <end position="310"/>
    </location>
</feature>
<comment type="caution">
    <text evidence="2">The sequence shown here is derived from an EMBL/GenBank/DDBJ whole genome shotgun (WGS) entry which is preliminary data.</text>
</comment>
<keyword evidence="1" id="KW-0472">Membrane</keyword>
<feature type="transmembrane region" description="Helical" evidence="1">
    <location>
        <begin position="34"/>
        <end position="59"/>
    </location>
</feature>
<evidence type="ECO:0000313" key="2">
    <source>
        <dbReference type="EMBL" id="MBC5780277.1"/>
    </source>
</evidence>